<name>A0A4U8WB41_9NOCA</name>
<dbReference type="EMBL" id="LR215973">
    <property type="protein sequence ID" value="VFA99607.1"/>
    <property type="molecule type" value="Genomic_DNA"/>
</dbReference>
<keyword evidence="1" id="KW-0472">Membrane</keyword>
<evidence type="ECO:0000256" key="1">
    <source>
        <dbReference type="SAM" id="Phobius"/>
    </source>
</evidence>
<accession>A0A4U8WB41</accession>
<organism evidence="2 3">
    <name type="scientific">Nocardia cyriacigeorgica</name>
    <dbReference type="NCBI Taxonomy" id="135487"/>
    <lineage>
        <taxon>Bacteria</taxon>
        <taxon>Bacillati</taxon>
        <taxon>Actinomycetota</taxon>
        <taxon>Actinomycetes</taxon>
        <taxon>Mycobacteriales</taxon>
        <taxon>Nocardiaceae</taxon>
        <taxon>Nocardia</taxon>
    </lineage>
</organism>
<feature type="transmembrane region" description="Helical" evidence="1">
    <location>
        <begin position="37"/>
        <end position="57"/>
    </location>
</feature>
<sequence>MVGMTPITRVGIVLSVLALGILAVSIFLQIINDRSAVLVALTTAAWVALAASTSVGAKRAWQHPRY</sequence>
<keyword evidence="1" id="KW-1133">Transmembrane helix</keyword>
<feature type="transmembrane region" description="Helical" evidence="1">
    <location>
        <begin position="12"/>
        <end position="31"/>
    </location>
</feature>
<evidence type="ECO:0000313" key="2">
    <source>
        <dbReference type="EMBL" id="VFA99607.1"/>
    </source>
</evidence>
<reference evidence="2 3" key="1">
    <citation type="submission" date="2019-02" db="EMBL/GenBank/DDBJ databases">
        <authorList>
            <consortium name="Pathogen Informatics"/>
        </authorList>
    </citation>
    <scope>NUCLEOTIDE SEQUENCE [LARGE SCALE GENOMIC DNA]</scope>
    <source>
        <strain evidence="2 3">3012STDY6756504</strain>
    </source>
</reference>
<protein>
    <submittedName>
        <fullName evidence="2">Uncharacterized protein</fullName>
    </submittedName>
</protein>
<gene>
    <name evidence="2" type="ORF">NCTC10797_03391</name>
</gene>
<proteinExistence type="predicted"/>
<dbReference type="Proteomes" id="UP000290439">
    <property type="component" value="Chromosome"/>
</dbReference>
<evidence type="ECO:0000313" key="3">
    <source>
        <dbReference type="Proteomes" id="UP000290439"/>
    </source>
</evidence>
<keyword evidence="1" id="KW-0812">Transmembrane</keyword>
<dbReference type="AlphaFoldDB" id="A0A4U8WB41"/>